<keyword evidence="3" id="KW-0863">Zinc-finger</keyword>
<name>A0ABD2W5G3_9HYME</name>
<dbReference type="EMBL" id="JBJJXI010000136">
    <property type="protein sequence ID" value="KAL3388116.1"/>
    <property type="molecule type" value="Genomic_DNA"/>
</dbReference>
<dbReference type="PANTHER" id="PTHR10598:SF0">
    <property type="entry name" value="SET1_ASH2 HISTONE METHYLTRANSFERASE COMPLEX SUBUNIT ASH2"/>
    <property type="match status" value="1"/>
</dbReference>
<proteinExistence type="predicted"/>
<evidence type="ECO:0000313" key="8">
    <source>
        <dbReference type="EMBL" id="KAL3388116.1"/>
    </source>
</evidence>
<dbReference type="InterPro" id="IPR001965">
    <property type="entry name" value="Znf_PHD"/>
</dbReference>
<feature type="domain" description="B30.2/SPRY" evidence="7">
    <location>
        <begin position="301"/>
        <end position="523"/>
    </location>
</feature>
<evidence type="ECO:0000313" key="9">
    <source>
        <dbReference type="Proteomes" id="UP001627154"/>
    </source>
</evidence>
<dbReference type="InterPro" id="IPR019786">
    <property type="entry name" value="Zinc_finger_PHD-type_CS"/>
</dbReference>
<feature type="compositionally biased region" description="Basic and acidic residues" evidence="6">
    <location>
        <begin position="26"/>
        <end position="40"/>
    </location>
</feature>
<comment type="caution">
    <text evidence="8">The sequence shown here is derived from an EMBL/GenBank/DDBJ whole genome shotgun (WGS) entry which is preliminary data.</text>
</comment>
<dbReference type="SMART" id="SM00249">
    <property type="entry name" value="PHD"/>
    <property type="match status" value="1"/>
</dbReference>
<dbReference type="InterPro" id="IPR053835">
    <property type="entry name" value="ASH2L-like_WH"/>
</dbReference>
<evidence type="ECO:0000256" key="6">
    <source>
        <dbReference type="SAM" id="MobiDB-lite"/>
    </source>
</evidence>
<dbReference type="InterPro" id="IPR049455">
    <property type="entry name" value="ASH2-like_PHD"/>
</dbReference>
<dbReference type="PROSITE" id="PS50188">
    <property type="entry name" value="B302_SPRY"/>
    <property type="match status" value="1"/>
</dbReference>
<evidence type="ECO:0000256" key="1">
    <source>
        <dbReference type="ARBA" id="ARBA00004123"/>
    </source>
</evidence>
<keyword evidence="2" id="KW-0479">Metal-binding</keyword>
<accession>A0ABD2W5G3</accession>
<dbReference type="PROSITE" id="PS01359">
    <property type="entry name" value="ZF_PHD_1"/>
    <property type="match status" value="1"/>
</dbReference>
<dbReference type="SUPFAM" id="SSF57903">
    <property type="entry name" value="FYVE/PHD zinc finger"/>
    <property type="match status" value="1"/>
</dbReference>
<evidence type="ECO:0000256" key="2">
    <source>
        <dbReference type="ARBA" id="ARBA00022723"/>
    </source>
</evidence>
<dbReference type="Proteomes" id="UP001627154">
    <property type="component" value="Unassembled WGS sequence"/>
</dbReference>
<feature type="region of interest" description="Disordered" evidence="6">
    <location>
        <begin position="1"/>
        <end position="42"/>
    </location>
</feature>
<dbReference type="Pfam" id="PF21257">
    <property type="entry name" value="PHD_ash2p_like"/>
    <property type="match status" value="1"/>
</dbReference>
<reference evidence="8 9" key="1">
    <citation type="journal article" date="2024" name="bioRxiv">
        <title>A reference genome for Trichogramma kaykai: A tiny desert-dwelling parasitoid wasp with competing sex-ratio distorters.</title>
        <authorList>
            <person name="Culotta J."/>
            <person name="Lindsey A.R."/>
        </authorList>
    </citation>
    <scope>NUCLEOTIDE SEQUENCE [LARGE SCALE GENOMIC DNA]</scope>
    <source>
        <strain evidence="8 9">KSX58</strain>
    </source>
</reference>
<dbReference type="FunFam" id="3.90.980.20:FF:000005">
    <property type="entry name" value="Set1/Ash2 histone methyltransferase complex subunit ASH2"/>
    <property type="match status" value="1"/>
</dbReference>
<dbReference type="InterPro" id="IPR043136">
    <property type="entry name" value="B30.2/SPRY_sf"/>
</dbReference>
<keyword evidence="5" id="KW-0539">Nucleus</keyword>
<dbReference type="AlphaFoldDB" id="A0ABD2W5G3"/>
<gene>
    <name evidence="8" type="ORF">TKK_017166</name>
</gene>
<organism evidence="8 9">
    <name type="scientific">Trichogramma kaykai</name>
    <dbReference type="NCBI Taxonomy" id="54128"/>
    <lineage>
        <taxon>Eukaryota</taxon>
        <taxon>Metazoa</taxon>
        <taxon>Ecdysozoa</taxon>
        <taxon>Arthropoda</taxon>
        <taxon>Hexapoda</taxon>
        <taxon>Insecta</taxon>
        <taxon>Pterygota</taxon>
        <taxon>Neoptera</taxon>
        <taxon>Endopterygota</taxon>
        <taxon>Hymenoptera</taxon>
        <taxon>Apocrita</taxon>
        <taxon>Proctotrupomorpha</taxon>
        <taxon>Chalcidoidea</taxon>
        <taxon>Trichogrammatidae</taxon>
        <taxon>Trichogramma</taxon>
    </lineage>
</organism>
<feature type="region of interest" description="Disordered" evidence="6">
    <location>
        <begin position="235"/>
        <end position="260"/>
    </location>
</feature>
<dbReference type="Pfam" id="PF00622">
    <property type="entry name" value="SPRY"/>
    <property type="match status" value="1"/>
</dbReference>
<evidence type="ECO:0000259" key="7">
    <source>
        <dbReference type="PROSITE" id="PS50188"/>
    </source>
</evidence>
<dbReference type="InterPro" id="IPR011011">
    <property type="entry name" value="Znf_FYVE_PHD"/>
</dbReference>
<evidence type="ECO:0000256" key="4">
    <source>
        <dbReference type="ARBA" id="ARBA00022833"/>
    </source>
</evidence>
<dbReference type="Gene3D" id="2.60.120.920">
    <property type="match status" value="1"/>
</dbReference>
<evidence type="ECO:0000256" key="5">
    <source>
        <dbReference type="ARBA" id="ARBA00023242"/>
    </source>
</evidence>
<dbReference type="InterPro" id="IPR003877">
    <property type="entry name" value="SPRY_dom"/>
</dbReference>
<comment type="subcellular location">
    <subcellularLocation>
        <location evidence="1">Nucleus</location>
    </subcellularLocation>
</comment>
<keyword evidence="9" id="KW-1185">Reference proteome</keyword>
<dbReference type="PANTHER" id="PTHR10598">
    <property type="entry name" value="SET1/ASH2 HISTONE METHYLTRANSFERASE COMPLEX SUBUNIT ASH2"/>
    <property type="match status" value="1"/>
</dbReference>
<dbReference type="Gene3D" id="3.90.980.20">
    <property type="match status" value="1"/>
</dbReference>
<evidence type="ECO:0000256" key="3">
    <source>
        <dbReference type="ARBA" id="ARBA00022771"/>
    </source>
</evidence>
<dbReference type="SUPFAM" id="SSF49899">
    <property type="entry name" value="Concanavalin A-like lectins/glucanases"/>
    <property type="match status" value="1"/>
</dbReference>
<protein>
    <recommendedName>
        <fullName evidence="7">B30.2/SPRY domain-containing protein</fullName>
    </recommendedName>
</protein>
<dbReference type="SMART" id="SM00449">
    <property type="entry name" value="SPRY"/>
    <property type="match status" value="1"/>
</dbReference>
<dbReference type="InterPro" id="IPR037353">
    <property type="entry name" value="ASH2"/>
</dbReference>
<keyword evidence="4" id="KW-0862">Zinc</keyword>
<dbReference type="CDD" id="cd12872">
    <property type="entry name" value="SPRY_Ash2"/>
    <property type="match status" value="1"/>
</dbReference>
<sequence length="567" mass="64013">MKDEENAPLNGISKEEKPLSETASETNKEIIDQEKQEKPNGRANIGEKGSCYCGKERNLNIIELLCSNCRKWFHESCISYQLGKLVPFMTNYVFTCKNCSQTGLESFKKNQAQFPQMCVTAIANLMQTSIKENTNKTKFNKEADIIPFIEMYWESLTTKSRRVTQSWHSSIQKALSGNLEMLFTIDDNGPEPLYGLKNSDLVKIKPNYEAMMKGGMLKMTEIGVQQVGILSNNRGRNAKRKFPNEGVGGPGGKKGRGSDTVAPKLPAHGYPLEHPWNKDGYRYILAEPDPHAPFRQEFDESSDLAGKPIPGWLYRPLSPSVVLLALHDRASQLKVSEDRLSVTGDKGYCLIRATHYVTRGTWYWEATIKDMPDNSATRIGWGQEYSNLQAPLGYDQFGYSWRSRKGTRFHESRGKHYGEGYGENDVLGFLITLPDKYQPKHLPKAYKDRPLVKFKSHLYYEDKDNLPEAVSKLKPLPGSKIIFYKNGVSQGEAFVDINIGSYYPSISVYKSATVSVNFGPNFKFPPKDIPFKGVHEKAVENIAEQTISDLLFLTENEGKLRLDAFAS</sequence>
<dbReference type="Pfam" id="PF21198">
    <property type="entry name" value="ASH2L-like_WH"/>
    <property type="match status" value="1"/>
</dbReference>
<dbReference type="GO" id="GO:0008270">
    <property type="term" value="F:zinc ion binding"/>
    <property type="evidence" value="ECO:0007669"/>
    <property type="project" value="UniProtKB-KW"/>
</dbReference>
<dbReference type="InterPro" id="IPR013320">
    <property type="entry name" value="ConA-like_dom_sf"/>
</dbReference>
<dbReference type="InterPro" id="IPR001870">
    <property type="entry name" value="B30.2/SPRY"/>
</dbReference>
<dbReference type="GO" id="GO:0005634">
    <property type="term" value="C:nucleus"/>
    <property type="evidence" value="ECO:0007669"/>
    <property type="project" value="UniProtKB-SubCell"/>
</dbReference>
<dbReference type="CDD" id="cd15583">
    <property type="entry name" value="PHD_ash2p_like"/>
    <property type="match status" value="1"/>
</dbReference>